<sequence length="210" mass="21646">MKVTTGRIVAIAVVAGLLGVAASLLSSGPGPLLRSEIGQRVLQTVIASNAPEPPPGLTVAQRGKIVPALQLPSLDGRPVALPAAYAGRPMLINIWATWCGPCIAEMPELDRYAATQGANGVQVVGIALDDAAAARAFLQRVPVRYPILLDVAGPADSSVRLGNPKGVLPYSVLVDADGRLVKQRIGPFEHGEIEGWAGTPTGTPTGGVTR</sequence>
<dbReference type="Pfam" id="PF08534">
    <property type="entry name" value="Redoxin"/>
    <property type="match status" value="1"/>
</dbReference>
<organism evidence="2 3">
    <name type="scientific">Montanilutibacter psychrotolerans</name>
    <dbReference type="NCBI Taxonomy" id="1327343"/>
    <lineage>
        <taxon>Bacteria</taxon>
        <taxon>Pseudomonadati</taxon>
        <taxon>Pseudomonadota</taxon>
        <taxon>Gammaproteobacteria</taxon>
        <taxon>Lysobacterales</taxon>
        <taxon>Lysobacteraceae</taxon>
        <taxon>Montanilutibacter</taxon>
    </lineage>
</organism>
<dbReference type="RefSeq" id="WP_123088993.1">
    <property type="nucleotide sequence ID" value="NZ_RIBS01000009.1"/>
</dbReference>
<dbReference type="PROSITE" id="PS51352">
    <property type="entry name" value="THIOREDOXIN_2"/>
    <property type="match status" value="1"/>
</dbReference>
<gene>
    <name evidence="2" type="ORF">EER27_15245</name>
</gene>
<evidence type="ECO:0000313" key="3">
    <source>
        <dbReference type="Proteomes" id="UP000267049"/>
    </source>
</evidence>
<dbReference type="PANTHER" id="PTHR42852">
    <property type="entry name" value="THIOL:DISULFIDE INTERCHANGE PROTEIN DSBE"/>
    <property type="match status" value="1"/>
</dbReference>
<dbReference type="EMBL" id="RIBS01000009">
    <property type="protein sequence ID" value="RNF82265.1"/>
    <property type="molecule type" value="Genomic_DNA"/>
</dbReference>
<accession>A0A3M8SNK4</accession>
<dbReference type="AlphaFoldDB" id="A0A3M8SNK4"/>
<evidence type="ECO:0000313" key="2">
    <source>
        <dbReference type="EMBL" id="RNF82265.1"/>
    </source>
</evidence>
<dbReference type="InterPro" id="IPR036249">
    <property type="entry name" value="Thioredoxin-like_sf"/>
</dbReference>
<dbReference type="OrthoDB" id="9796554at2"/>
<dbReference type="Proteomes" id="UP000267049">
    <property type="component" value="Unassembled WGS sequence"/>
</dbReference>
<comment type="caution">
    <text evidence="2">The sequence shown here is derived from an EMBL/GenBank/DDBJ whole genome shotgun (WGS) entry which is preliminary data.</text>
</comment>
<keyword evidence="3" id="KW-1185">Reference proteome</keyword>
<name>A0A3M8SNK4_9GAMM</name>
<dbReference type="PANTHER" id="PTHR42852:SF13">
    <property type="entry name" value="PROTEIN DIPZ"/>
    <property type="match status" value="1"/>
</dbReference>
<evidence type="ECO:0000259" key="1">
    <source>
        <dbReference type="PROSITE" id="PS51352"/>
    </source>
</evidence>
<dbReference type="Gene3D" id="3.40.30.10">
    <property type="entry name" value="Glutaredoxin"/>
    <property type="match status" value="1"/>
</dbReference>
<dbReference type="InterPro" id="IPR013740">
    <property type="entry name" value="Redoxin"/>
</dbReference>
<dbReference type="InterPro" id="IPR013766">
    <property type="entry name" value="Thioredoxin_domain"/>
</dbReference>
<reference evidence="2 3" key="1">
    <citation type="submission" date="2018-11" db="EMBL/GenBank/DDBJ databases">
        <title>Lysobacter cryohumiis sp. nov., isolated from soil in the Tianshan Mountains, Xinjiang, China.</title>
        <authorList>
            <person name="Luo Y."/>
            <person name="Sheng H."/>
        </authorList>
    </citation>
    <scope>NUCLEOTIDE SEQUENCE [LARGE SCALE GENOMIC DNA]</scope>
    <source>
        <strain evidence="2 3">ZS60</strain>
    </source>
</reference>
<dbReference type="SUPFAM" id="SSF52833">
    <property type="entry name" value="Thioredoxin-like"/>
    <property type="match status" value="1"/>
</dbReference>
<proteinExistence type="predicted"/>
<protein>
    <submittedName>
        <fullName evidence="2">TlpA family protein disulfide reductase</fullName>
    </submittedName>
</protein>
<feature type="domain" description="Thioredoxin" evidence="1">
    <location>
        <begin position="60"/>
        <end position="202"/>
    </location>
</feature>
<dbReference type="CDD" id="cd02966">
    <property type="entry name" value="TlpA_like_family"/>
    <property type="match status" value="1"/>
</dbReference>
<dbReference type="GO" id="GO:0016491">
    <property type="term" value="F:oxidoreductase activity"/>
    <property type="evidence" value="ECO:0007669"/>
    <property type="project" value="InterPro"/>
</dbReference>
<dbReference type="InterPro" id="IPR050553">
    <property type="entry name" value="Thioredoxin_ResA/DsbE_sf"/>
</dbReference>